<dbReference type="EMBL" id="JXQQ01000010">
    <property type="protein sequence ID" value="KIQ35281.1"/>
    <property type="molecule type" value="Genomic_DNA"/>
</dbReference>
<accession>A0A0D0MRY9</accession>
<name>A0A0D0MRY9_VARPD</name>
<proteinExistence type="predicted"/>
<evidence type="ECO:0000313" key="2">
    <source>
        <dbReference type="Proteomes" id="UP000032067"/>
    </source>
</evidence>
<reference evidence="1 2" key="1">
    <citation type="submission" date="2014-12" db="EMBL/GenBank/DDBJ databases">
        <title>16Stimator: statistical estimation of ribosomal gene copy numbers from draft genome assemblies.</title>
        <authorList>
            <person name="Perisin M.A."/>
            <person name="Vetter M."/>
            <person name="Gilbert J.A."/>
            <person name="Bergelson J."/>
        </authorList>
    </citation>
    <scope>NUCLEOTIDE SEQUENCE [LARGE SCALE GENOMIC DNA]</scope>
    <source>
        <strain evidence="1 2">MEDvA23</strain>
    </source>
</reference>
<dbReference type="Proteomes" id="UP000032067">
    <property type="component" value="Unassembled WGS sequence"/>
</dbReference>
<dbReference type="AlphaFoldDB" id="A0A0D0MRY9"/>
<sequence length="111" mass="11921">MLEVWECTASGCATTMAVIAVMCPTAPKTTALETLCKFASMTTFISHIHDPMNPEDAADFFDEIGVTPADCVALRFHAPDGSVKDIVWGGTCEERQTAMVVLQAGQDQILP</sequence>
<evidence type="ECO:0000313" key="1">
    <source>
        <dbReference type="EMBL" id="KIQ35281.1"/>
    </source>
</evidence>
<protein>
    <submittedName>
        <fullName evidence="1">Uncharacterized protein</fullName>
    </submittedName>
</protein>
<gene>
    <name evidence="1" type="ORF">RT97_05060</name>
</gene>
<comment type="caution">
    <text evidence="1">The sequence shown here is derived from an EMBL/GenBank/DDBJ whole genome shotgun (WGS) entry which is preliminary data.</text>
</comment>
<organism evidence="1 2">
    <name type="scientific">Variovorax paradoxus</name>
    <dbReference type="NCBI Taxonomy" id="34073"/>
    <lineage>
        <taxon>Bacteria</taxon>
        <taxon>Pseudomonadati</taxon>
        <taxon>Pseudomonadota</taxon>
        <taxon>Betaproteobacteria</taxon>
        <taxon>Burkholderiales</taxon>
        <taxon>Comamonadaceae</taxon>
        <taxon>Variovorax</taxon>
    </lineage>
</organism>